<protein>
    <submittedName>
        <fullName evidence="2">Uncharacterized protein</fullName>
    </submittedName>
</protein>
<sequence>MKDITWIDSRKKWYGILVSNDGKNFYGVDGKEDQPVRLDVEVEDGEQFVNYIRFELSSWVAWLVPPTVVTLITLIVSALLYQLWKRYNEKKQQSEHLKWVEKQKYFRAIERRIQNIKQNEYLQIQLDAEAAALVPYRNNPNLPHAPKTVQIEDLGKIQFIRYDPDAKS</sequence>
<proteinExistence type="predicted"/>
<comment type="caution">
    <text evidence="2">The sequence shown here is derived from an EMBL/GenBank/DDBJ whole genome shotgun (WGS) entry which is preliminary data.</text>
</comment>
<evidence type="ECO:0000256" key="1">
    <source>
        <dbReference type="SAM" id="Phobius"/>
    </source>
</evidence>
<evidence type="ECO:0000313" key="2">
    <source>
        <dbReference type="EMBL" id="KAA6327732.1"/>
    </source>
</evidence>
<keyword evidence="1" id="KW-0812">Transmembrane</keyword>
<name>A0A5J4R224_9EUKA</name>
<evidence type="ECO:0000313" key="3">
    <source>
        <dbReference type="Proteomes" id="UP000324800"/>
    </source>
</evidence>
<dbReference type="AlphaFoldDB" id="A0A5J4R224"/>
<gene>
    <name evidence="2" type="ORF">EZS28_053793</name>
</gene>
<keyword evidence="1" id="KW-1133">Transmembrane helix</keyword>
<reference evidence="2 3" key="1">
    <citation type="submission" date="2019-03" db="EMBL/GenBank/DDBJ databases">
        <title>Single cell metagenomics reveals metabolic interactions within the superorganism composed of flagellate Streblomastix strix and complex community of Bacteroidetes bacteria on its surface.</title>
        <authorList>
            <person name="Treitli S.C."/>
            <person name="Kolisko M."/>
            <person name="Husnik F."/>
            <person name="Keeling P."/>
            <person name="Hampl V."/>
        </authorList>
    </citation>
    <scope>NUCLEOTIDE SEQUENCE [LARGE SCALE GENOMIC DNA]</scope>
    <source>
        <strain evidence="2">ST1C</strain>
    </source>
</reference>
<dbReference type="Proteomes" id="UP000324800">
    <property type="component" value="Unassembled WGS sequence"/>
</dbReference>
<dbReference type="EMBL" id="SNRW01043489">
    <property type="protein sequence ID" value="KAA6327732.1"/>
    <property type="molecule type" value="Genomic_DNA"/>
</dbReference>
<organism evidence="2 3">
    <name type="scientific">Streblomastix strix</name>
    <dbReference type="NCBI Taxonomy" id="222440"/>
    <lineage>
        <taxon>Eukaryota</taxon>
        <taxon>Metamonada</taxon>
        <taxon>Preaxostyla</taxon>
        <taxon>Oxymonadida</taxon>
        <taxon>Streblomastigidae</taxon>
        <taxon>Streblomastix</taxon>
    </lineage>
</organism>
<feature type="transmembrane region" description="Helical" evidence="1">
    <location>
        <begin position="59"/>
        <end position="81"/>
    </location>
</feature>
<keyword evidence="1" id="KW-0472">Membrane</keyword>
<accession>A0A5J4R224</accession>
<feature type="non-terminal residue" evidence="2">
    <location>
        <position position="168"/>
    </location>
</feature>